<evidence type="ECO:0000313" key="2">
    <source>
        <dbReference type="Proteomes" id="UP000503447"/>
    </source>
</evidence>
<protein>
    <recommendedName>
        <fullName evidence="3">Carboxypeptidase regulatory-like domain-containing protein</fullName>
    </recommendedName>
</protein>
<dbReference type="Proteomes" id="UP000503447">
    <property type="component" value="Chromosome"/>
</dbReference>
<evidence type="ECO:0000313" key="1">
    <source>
        <dbReference type="EMBL" id="QJW94234.1"/>
    </source>
</evidence>
<evidence type="ECO:0008006" key="3">
    <source>
        <dbReference type="Google" id="ProtNLM"/>
    </source>
</evidence>
<name>A0A6M5YKY1_9BACT</name>
<reference evidence="2" key="1">
    <citation type="submission" date="2020-05" db="EMBL/GenBank/DDBJ databases">
        <title>Frigoriglobus tundricola gen. nov., sp. nov., a psychrotolerant cellulolytic planctomycete of the family Gemmataceae with two divergent copies of 16S rRNA gene.</title>
        <authorList>
            <person name="Kulichevskaya I.S."/>
            <person name="Ivanova A.A."/>
            <person name="Naumoff D.G."/>
            <person name="Beletsky A.V."/>
            <person name="Rijpstra W.I.C."/>
            <person name="Sinninghe Damste J.S."/>
            <person name="Mardanov A.V."/>
            <person name="Ravin N.V."/>
            <person name="Dedysh S.N."/>
        </authorList>
    </citation>
    <scope>NUCLEOTIDE SEQUENCE [LARGE SCALE GENOMIC DNA]</scope>
    <source>
        <strain evidence="2">PL17</strain>
    </source>
</reference>
<dbReference type="AlphaFoldDB" id="A0A6M5YKY1"/>
<sequence>MRWVRCGGMAALVAAVGLTVGCGGGGSGAEVSGTVAYEGKPVEDGAITFFLADGKGATGGTIKGGKYTATKVPIGNVKVTITGKKVVGKKKAYNTPDSPEVEQTAELLPPKYSAKDKTELTFEVKTGANEKNWDLAK</sequence>
<gene>
    <name evidence="1" type="ORF">FTUN_1754</name>
</gene>
<keyword evidence="2" id="KW-1185">Reference proteome</keyword>
<dbReference type="PROSITE" id="PS51257">
    <property type="entry name" value="PROKAR_LIPOPROTEIN"/>
    <property type="match status" value="1"/>
</dbReference>
<proteinExistence type="predicted"/>
<accession>A0A6M5YKY1</accession>
<dbReference type="EMBL" id="CP053452">
    <property type="protein sequence ID" value="QJW94234.1"/>
    <property type="molecule type" value="Genomic_DNA"/>
</dbReference>
<organism evidence="1 2">
    <name type="scientific">Frigoriglobus tundricola</name>
    <dbReference type="NCBI Taxonomy" id="2774151"/>
    <lineage>
        <taxon>Bacteria</taxon>
        <taxon>Pseudomonadati</taxon>
        <taxon>Planctomycetota</taxon>
        <taxon>Planctomycetia</taxon>
        <taxon>Gemmatales</taxon>
        <taxon>Gemmataceae</taxon>
        <taxon>Frigoriglobus</taxon>
    </lineage>
</organism>
<dbReference type="RefSeq" id="WP_171470275.1">
    <property type="nucleotide sequence ID" value="NZ_CP053452.2"/>
</dbReference>
<dbReference type="KEGG" id="ftj:FTUN_1754"/>